<evidence type="ECO:0000313" key="3">
    <source>
        <dbReference type="Proteomes" id="UP000767446"/>
    </source>
</evidence>
<dbReference type="InterPro" id="IPR007712">
    <property type="entry name" value="RelE/ParE_toxin"/>
</dbReference>
<dbReference type="AlphaFoldDB" id="A0A941GM05"/>
<dbReference type="NCBIfam" id="TIGR02385">
    <property type="entry name" value="RelE_StbE"/>
    <property type="match status" value="1"/>
</dbReference>
<dbReference type="SUPFAM" id="SSF143011">
    <property type="entry name" value="RelE-like"/>
    <property type="match status" value="1"/>
</dbReference>
<comment type="caution">
    <text evidence="2">The sequence shown here is derived from an EMBL/GenBank/DDBJ whole genome shotgun (WGS) entry which is preliminary data.</text>
</comment>
<evidence type="ECO:0000256" key="1">
    <source>
        <dbReference type="ARBA" id="ARBA00022649"/>
    </source>
</evidence>
<gene>
    <name evidence="2" type="ORF">DSM107014_01545</name>
</gene>
<dbReference type="Proteomes" id="UP000767446">
    <property type="component" value="Unassembled WGS sequence"/>
</dbReference>
<sequence length="94" mass="11042">MRQLVLTPKFERQFRKFVLHNPKLKQKIKKVLRQMEEYVFDTQLKTHSLQGKLSGLKACSCGYDCRILFAIEIDSLSEKEVVILLDIGTHEEVY</sequence>
<dbReference type="EMBL" id="JADQBC010000006">
    <property type="protein sequence ID" value="MBR8826584.1"/>
    <property type="molecule type" value="Genomic_DNA"/>
</dbReference>
<protein>
    <submittedName>
        <fullName evidence="2">Type II toxin-antitoxin system mRNA interferase toxin, RelE/StbE family</fullName>
    </submittedName>
</protein>
<proteinExistence type="predicted"/>
<dbReference type="Pfam" id="PF15738">
    <property type="entry name" value="YafQ_toxin"/>
    <property type="match status" value="1"/>
</dbReference>
<accession>A0A941GM05</accession>
<dbReference type="InterPro" id="IPR035093">
    <property type="entry name" value="RelE/ParE_toxin_dom_sf"/>
</dbReference>
<organism evidence="2 3">
    <name type="scientific">Gomphosphaeria aponina SAG 52.96 = DSM 107014</name>
    <dbReference type="NCBI Taxonomy" id="1521640"/>
    <lineage>
        <taxon>Bacteria</taxon>
        <taxon>Bacillati</taxon>
        <taxon>Cyanobacteriota</taxon>
        <taxon>Cyanophyceae</taxon>
        <taxon>Oscillatoriophycideae</taxon>
        <taxon>Chroococcales</taxon>
        <taxon>Gomphosphaeriaceae</taxon>
        <taxon>Gomphosphaeria</taxon>
    </lineage>
</organism>
<dbReference type="Gene3D" id="3.30.2310.20">
    <property type="entry name" value="RelE-like"/>
    <property type="match status" value="1"/>
</dbReference>
<name>A0A941GM05_9CHRO</name>
<dbReference type="InterPro" id="IPR004386">
    <property type="entry name" value="Toxin_YafQ-like"/>
</dbReference>
<evidence type="ECO:0000313" key="2">
    <source>
        <dbReference type="EMBL" id="MBR8826584.1"/>
    </source>
</evidence>
<keyword evidence="1" id="KW-1277">Toxin-antitoxin system</keyword>
<reference evidence="2" key="1">
    <citation type="submission" date="2021-02" db="EMBL/GenBank/DDBJ databases">
        <title>Metagenome analyses of Stigonema ocellatum DSM 106950, Chlorogloea purpurea SAG 13.99 and Gomphosphaeria aponina DSM 107014.</title>
        <authorList>
            <person name="Marter P."/>
            <person name="Huang S."/>
        </authorList>
    </citation>
    <scope>NUCLEOTIDE SEQUENCE</scope>
    <source>
        <strain evidence="2">JP213</strain>
    </source>
</reference>